<organism evidence="2 3">
    <name type="scientific">Rozella allomycis (strain CSF55)</name>
    <dbReference type="NCBI Taxonomy" id="988480"/>
    <lineage>
        <taxon>Eukaryota</taxon>
        <taxon>Fungi</taxon>
        <taxon>Fungi incertae sedis</taxon>
        <taxon>Cryptomycota</taxon>
        <taxon>Cryptomycota incertae sedis</taxon>
        <taxon>Rozella</taxon>
    </lineage>
</organism>
<keyword evidence="1" id="KW-0175">Coiled coil</keyword>
<sequence length="216" mass="25617">SKEYQAVLNERKRDHELNSALKEEVENLEYELQKLKDKYKNMLEQKNDQNVLFEGEDKSKFRESIDLNLSNRENNILQMFYQRHPYLKNASIATIKQINVVTRKSFDCDTDSIEISESIISQYSEAMKTLKTVAEKESAERELQLKKSESQILELKQELERLAQEEEILKASLLNRQSLRKDCRSLWQKREELKSMRKETLELFLKTKKSIDCTTT</sequence>
<evidence type="ECO:0000256" key="1">
    <source>
        <dbReference type="SAM" id="Coils"/>
    </source>
</evidence>
<protein>
    <submittedName>
        <fullName evidence="2">Uncharacterized protein</fullName>
    </submittedName>
</protein>
<name>A0A4P9YC31_ROZAC</name>
<gene>
    <name evidence="2" type="ORF">ROZALSC1DRAFT_24961</name>
</gene>
<reference evidence="3" key="1">
    <citation type="journal article" date="2018" name="Nat. Microbiol.">
        <title>Leveraging single-cell genomics to expand the fungal tree of life.</title>
        <authorList>
            <person name="Ahrendt S.R."/>
            <person name="Quandt C.A."/>
            <person name="Ciobanu D."/>
            <person name="Clum A."/>
            <person name="Salamov A."/>
            <person name="Andreopoulos B."/>
            <person name="Cheng J.F."/>
            <person name="Woyke T."/>
            <person name="Pelin A."/>
            <person name="Henrissat B."/>
            <person name="Reynolds N.K."/>
            <person name="Benny G.L."/>
            <person name="Smith M.E."/>
            <person name="James T.Y."/>
            <person name="Grigoriev I.V."/>
        </authorList>
    </citation>
    <scope>NUCLEOTIDE SEQUENCE [LARGE SCALE GENOMIC DNA]</scope>
    <source>
        <strain evidence="3">CSF55</strain>
    </source>
</reference>
<evidence type="ECO:0000313" key="3">
    <source>
        <dbReference type="Proteomes" id="UP000281549"/>
    </source>
</evidence>
<evidence type="ECO:0000313" key="2">
    <source>
        <dbReference type="EMBL" id="RKP16718.1"/>
    </source>
</evidence>
<feature type="coiled-coil region" evidence="1">
    <location>
        <begin position="136"/>
        <end position="176"/>
    </location>
</feature>
<proteinExistence type="predicted"/>
<dbReference type="EMBL" id="ML006294">
    <property type="protein sequence ID" value="RKP16718.1"/>
    <property type="molecule type" value="Genomic_DNA"/>
</dbReference>
<dbReference type="Proteomes" id="UP000281549">
    <property type="component" value="Unassembled WGS sequence"/>
</dbReference>
<feature type="non-terminal residue" evidence="2">
    <location>
        <position position="1"/>
    </location>
</feature>
<feature type="coiled-coil region" evidence="1">
    <location>
        <begin position="18"/>
        <end position="52"/>
    </location>
</feature>
<accession>A0A4P9YC31</accession>
<dbReference type="AlphaFoldDB" id="A0A4P9YC31"/>